<keyword evidence="2" id="KW-1185">Reference proteome</keyword>
<evidence type="ECO:0000313" key="1">
    <source>
        <dbReference type="EMBL" id="KAJ7724533.1"/>
    </source>
</evidence>
<gene>
    <name evidence="1" type="ORF">B0H16DRAFT_1472386</name>
</gene>
<proteinExistence type="predicted"/>
<organism evidence="1 2">
    <name type="scientific">Mycena metata</name>
    <dbReference type="NCBI Taxonomy" id="1033252"/>
    <lineage>
        <taxon>Eukaryota</taxon>
        <taxon>Fungi</taxon>
        <taxon>Dikarya</taxon>
        <taxon>Basidiomycota</taxon>
        <taxon>Agaricomycotina</taxon>
        <taxon>Agaricomycetes</taxon>
        <taxon>Agaricomycetidae</taxon>
        <taxon>Agaricales</taxon>
        <taxon>Marasmiineae</taxon>
        <taxon>Mycenaceae</taxon>
        <taxon>Mycena</taxon>
    </lineage>
</organism>
<accession>A0AAD7MMQ7</accession>
<dbReference type="EMBL" id="JARKIB010000202">
    <property type="protein sequence ID" value="KAJ7724533.1"/>
    <property type="molecule type" value="Genomic_DNA"/>
</dbReference>
<reference evidence="1" key="1">
    <citation type="submission" date="2023-03" db="EMBL/GenBank/DDBJ databases">
        <title>Massive genome expansion in bonnet fungi (Mycena s.s.) driven by repeated elements and novel gene families across ecological guilds.</title>
        <authorList>
            <consortium name="Lawrence Berkeley National Laboratory"/>
            <person name="Harder C.B."/>
            <person name="Miyauchi S."/>
            <person name="Viragh M."/>
            <person name="Kuo A."/>
            <person name="Thoen E."/>
            <person name="Andreopoulos B."/>
            <person name="Lu D."/>
            <person name="Skrede I."/>
            <person name="Drula E."/>
            <person name="Henrissat B."/>
            <person name="Morin E."/>
            <person name="Kohler A."/>
            <person name="Barry K."/>
            <person name="LaButti K."/>
            <person name="Morin E."/>
            <person name="Salamov A."/>
            <person name="Lipzen A."/>
            <person name="Mereny Z."/>
            <person name="Hegedus B."/>
            <person name="Baldrian P."/>
            <person name="Stursova M."/>
            <person name="Weitz H."/>
            <person name="Taylor A."/>
            <person name="Grigoriev I.V."/>
            <person name="Nagy L.G."/>
            <person name="Martin F."/>
            <person name="Kauserud H."/>
        </authorList>
    </citation>
    <scope>NUCLEOTIDE SEQUENCE</scope>
    <source>
        <strain evidence="1">CBHHK182m</strain>
    </source>
</reference>
<comment type="caution">
    <text evidence="1">The sequence shown here is derived from an EMBL/GenBank/DDBJ whole genome shotgun (WGS) entry which is preliminary data.</text>
</comment>
<dbReference type="Proteomes" id="UP001215598">
    <property type="component" value="Unassembled WGS sequence"/>
</dbReference>
<dbReference type="AlphaFoldDB" id="A0AAD7MMQ7"/>
<evidence type="ECO:0000313" key="2">
    <source>
        <dbReference type="Proteomes" id="UP001215598"/>
    </source>
</evidence>
<sequence length="261" mass="28487">MIRQKDFQKSGARRFNLKEQSVLRLGLVKYFGLARLSCSLTFNFLRRSCTNPGIMYDANCPLGLLKTLTRGQEPATWPPSSLAPSMSLSNAEQLATVAKTWLESKPTSYFEPPPVLTLTLIIPTPGDPHFARQQAWGRKNLAAHLSPLLNSALVSGGLATPVALQYLTTTIVDDIEKIVDIPPAGFFALVVAVLSHDLQDEMQLGQWLDKLFGELVEVVAEEVKNIPTPVATTAPAGAPPLLAHWQRQQEGSSSSKTTKDV</sequence>
<name>A0AAD7MMQ7_9AGAR</name>
<protein>
    <submittedName>
        <fullName evidence="1">Uncharacterized protein</fullName>
    </submittedName>
</protein>